<evidence type="ECO:0000256" key="1">
    <source>
        <dbReference type="ARBA" id="ARBA00009986"/>
    </source>
</evidence>
<dbReference type="FunFam" id="3.40.605.10:FF:000050">
    <property type="entry name" value="Aldehyde dehydrogenase, mitochondrial"/>
    <property type="match status" value="1"/>
</dbReference>
<protein>
    <recommendedName>
        <fullName evidence="3">aldehyde dehydrogenase (NAD(+))</fullName>
        <ecNumber evidence="3">1.2.1.3</ecNumber>
    </recommendedName>
</protein>
<dbReference type="OMA" id="EFYAGAC"/>
<keyword evidence="9" id="KW-1185">Reference proteome</keyword>
<dbReference type="EC" id="1.2.1.3" evidence="3"/>
<dbReference type="Pfam" id="PF00171">
    <property type="entry name" value="Aldedh"/>
    <property type="match status" value="1"/>
</dbReference>
<dbReference type="FunFam" id="3.40.309.10:FF:000012">
    <property type="entry name" value="Betaine aldehyde dehydrogenase"/>
    <property type="match status" value="1"/>
</dbReference>
<dbReference type="OrthoDB" id="310895at2759"/>
<dbReference type="SUPFAM" id="SSF53720">
    <property type="entry name" value="ALDH-like"/>
    <property type="match status" value="1"/>
</dbReference>
<dbReference type="HOGENOM" id="CLU_005391_0_1_1"/>
<dbReference type="GO" id="GO:0004029">
    <property type="term" value="F:aldehyde dehydrogenase (NAD+) activity"/>
    <property type="evidence" value="ECO:0007669"/>
    <property type="project" value="UniProtKB-EC"/>
</dbReference>
<dbReference type="AlphaFoldDB" id="M3AVX8"/>
<dbReference type="Gene3D" id="3.40.309.10">
    <property type="entry name" value="Aldehyde Dehydrogenase, Chain A, domain 2"/>
    <property type="match status" value="1"/>
</dbReference>
<comment type="catalytic activity">
    <reaction evidence="4">
        <text>an aldehyde + NAD(+) + H2O = a carboxylate + NADH + 2 H(+)</text>
        <dbReference type="Rhea" id="RHEA:16185"/>
        <dbReference type="ChEBI" id="CHEBI:15377"/>
        <dbReference type="ChEBI" id="CHEBI:15378"/>
        <dbReference type="ChEBI" id="CHEBI:17478"/>
        <dbReference type="ChEBI" id="CHEBI:29067"/>
        <dbReference type="ChEBI" id="CHEBI:57540"/>
        <dbReference type="ChEBI" id="CHEBI:57945"/>
        <dbReference type="EC" id="1.2.1.3"/>
    </reaction>
</comment>
<evidence type="ECO:0000259" key="7">
    <source>
        <dbReference type="Pfam" id="PF00171"/>
    </source>
</evidence>
<dbReference type="InterPro" id="IPR029510">
    <property type="entry name" value="Ald_DH_CS_GLU"/>
</dbReference>
<dbReference type="PANTHER" id="PTHR11699">
    <property type="entry name" value="ALDEHYDE DEHYDROGENASE-RELATED"/>
    <property type="match status" value="1"/>
</dbReference>
<feature type="domain" description="Aldehyde dehydrogenase" evidence="7">
    <location>
        <begin position="31"/>
        <end position="503"/>
    </location>
</feature>
<name>M3AVX8_SPHMS</name>
<dbReference type="InterPro" id="IPR015590">
    <property type="entry name" value="Aldehyde_DH_dom"/>
</dbReference>
<proteinExistence type="inferred from homology"/>
<evidence type="ECO:0000256" key="3">
    <source>
        <dbReference type="ARBA" id="ARBA00024226"/>
    </source>
</evidence>
<dbReference type="GeneID" id="27903825"/>
<sequence>MSSPSSLSIEITLPNGKTYTQPTGLFINNEFVPGNSTPISVHDPSTGNLITSSIHSASRSDVDLAVSAARTCLSSSDPSSWPSLPAVSRGELLTRLANLIHRDRELLAAIDAFDNGKRYQDALEADIEESWQVFRYYAGWADKISGKTIETGPGKLCYTLQEPLGVCAQIIPWNFPFMMLAWKVAPAIACGNAVVVKSAEQTPLSALYFGKLVQEAGAPPGLINILSGYGKEAGAALAEHLDVDKVAFTGSTATGRTIMKAASANLKNITLECGGKSPSIVFADANLEQAVKWTHSGGLFNQGEVCTATTRIYVEESIHDQFVEEFIKYTKSTSTVGHPFDEATFQGPQVSQAQYEKVLDFIEVGKQEGAKVEMGGGAFKAGKEGGGGGGYFIEPTVFSNISPTMRIVREEIFGPVICIAKFRSTAEAIQLANDSSYGLAAAVFTENLRKGHVVAAKIQAGMVWLNSSGDSHWGIPFGGYKQSGIGRELGSYALEAYTQTKAVHVNLGVDL</sequence>
<dbReference type="FunFam" id="3.40.605.10:FF:000026">
    <property type="entry name" value="Aldehyde dehydrogenase, putative"/>
    <property type="match status" value="1"/>
</dbReference>
<evidence type="ECO:0000256" key="6">
    <source>
        <dbReference type="RuleBase" id="RU003345"/>
    </source>
</evidence>
<feature type="active site" evidence="5">
    <location>
        <position position="272"/>
    </location>
</feature>
<dbReference type="PROSITE" id="PS00070">
    <property type="entry name" value="ALDEHYDE_DEHYDR_CYS"/>
    <property type="match status" value="1"/>
</dbReference>
<gene>
    <name evidence="8" type="ORF">SEPMUDRAFT_151234</name>
</gene>
<evidence type="ECO:0000256" key="5">
    <source>
        <dbReference type="PROSITE-ProRule" id="PRU10007"/>
    </source>
</evidence>
<dbReference type="InterPro" id="IPR016160">
    <property type="entry name" value="Ald_DH_CS_CYS"/>
</dbReference>
<dbReference type="InterPro" id="IPR016162">
    <property type="entry name" value="Ald_DH_N"/>
</dbReference>
<evidence type="ECO:0000313" key="9">
    <source>
        <dbReference type="Proteomes" id="UP000016931"/>
    </source>
</evidence>
<dbReference type="EMBL" id="KB456268">
    <property type="protein sequence ID" value="EMF10241.1"/>
    <property type="molecule type" value="Genomic_DNA"/>
</dbReference>
<keyword evidence="2 6" id="KW-0560">Oxidoreductase</keyword>
<dbReference type="RefSeq" id="XP_016758362.1">
    <property type="nucleotide sequence ID" value="XM_016906688.1"/>
</dbReference>
<dbReference type="Gene3D" id="3.40.605.10">
    <property type="entry name" value="Aldehyde Dehydrogenase, Chain A, domain 1"/>
    <property type="match status" value="1"/>
</dbReference>
<evidence type="ECO:0000256" key="4">
    <source>
        <dbReference type="ARBA" id="ARBA00049194"/>
    </source>
</evidence>
<dbReference type="STRING" id="692275.M3AVX8"/>
<comment type="similarity">
    <text evidence="1 6">Belongs to the aldehyde dehydrogenase family.</text>
</comment>
<dbReference type="InterPro" id="IPR016163">
    <property type="entry name" value="Ald_DH_C"/>
</dbReference>
<accession>M3AVX8</accession>
<dbReference type="PROSITE" id="PS00687">
    <property type="entry name" value="ALDEHYDE_DEHYDR_GLU"/>
    <property type="match status" value="1"/>
</dbReference>
<dbReference type="eggNOG" id="KOG2450">
    <property type="taxonomic scope" value="Eukaryota"/>
</dbReference>
<organism evidence="8 9">
    <name type="scientific">Sphaerulina musiva (strain SO2202)</name>
    <name type="common">Poplar stem canker fungus</name>
    <name type="synonym">Septoria musiva</name>
    <dbReference type="NCBI Taxonomy" id="692275"/>
    <lineage>
        <taxon>Eukaryota</taxon>
        <taxon>Fungi</taxon>
        <taxon>Dikarya</taxon>
        <taxon>Ascomycota</taxon>
        <taxon>Pezizomycotina</taxon>
        <taxon>Dothideomycetes</taxon>
        <taxon>Dothideomycetidae</taxon>
        <taxon>Mycosphaerellales</taxon>
        <taxon>Mycosphaerellaceae</taxon>
        <taxon>Sphaerulina</taxon>
    </lineage>
</organism>
<evidence type="ECO:0000256" key="2">
    <source>
        <dbReference type="ARBA" id="ARBA00023002"/>
    </source>
</evidence>
<reference evidence="8 9" key="1">
    <citation type="journal article" date="2012" name="PLoS Pathog.">
        <title>Diverse lifestyles and strategies of plant pathogenesis encoded in the genomes of eighteen Dothideomycetes fungi.</title>
        <authorList>
            <person name="Ohm R.A."/>
            <person name="Feau N."/>
            <person name="Henrissat B."/>
            <person name="Schoch C.L."/>
            <person name="Horwitz B.A."/>
            <person name="Barry K.W."/>
            <person name="Condon B.J."/>
            <person name="Copeland A.C."/>
            <person name="Dhillon B."/>
            <person name="Glaser F."/>
            <person name="Hesse C.N."/>
            <person name="Kosti I."/>
            <person name="LaButti K."/>
            <person name="Lindquist E.A."/>
            <person name="Lucas S."/>
            <person name="Salamov A.A."/>
            <person name="Bradshaw R.E."/>
            <person name="Ciuffetti L."/>
            <person name="Hamelin R.C."/>
            <person name="Kema G.H.J."/>
            <person name="Lawrence C."/>
            <person name="Scott J.A."/>
            <person name="Spatafora J.W."/>
            <person name="Turgeon B.G."/>
            <person name="de Wit P.J.G.M."/>
            <person name="Zhong S."/>
            <person name="Goodwin S.B."/>
            <person name="Grigoriev I.V."/>
        </authorList>
    </citation>
    <scope>NUCLEOTIDE SEQUENCE [LARGE SCALE GENOMIC DNA]</scope>
    <source>
        <strain evidence="8 9">SO2202</strain>
    </source>
</reference>
<dbReference type="InterPro" id="IPR016161">
    <property type="entry name" value="Ald_DH/histidinol_DH"/>
</dbReference>
<dbReference type="Proteomes" id="UP000016931">
    <property type="component" value="Unassembled WGS sequence"/>
</dbReference>
<evidence type="ECO:0000313" key="8">
    <source>
        <dbReference type="EMBL" id="EMF10241.1"/>
    </source>
</evidence>
<dbReference type="GO" id="GO:0046394">
    <property type="term" value="P:carboxylic acid biosynthetic process"/>
    <property type="evidence" value="ECO:0007669"/>
    <property type="project" value="UniProtKB-ARBA"/>
</dbReference>